<dbReference type="PANTHER" id="PTHR46922:SF3">
    <property type="entry name" value="HEAT SHOCK PROTEIN"/>
    <property type="match status" value="1"/>
</dbReference>
<dbReference type="Proteomes" id="UP001497516">
    <property type="component" value="Chromosome 7"/>
</dbReference>
<evidence type="ECO:0000313" key="1">
    <source>
        <dbReference type="EMBL" id="CAL1399319.1"/>
    </source>
</evidence>
<sequence>MSAPILRRRLQQVALCFFSPARARRFRSDAALKAVAKAREDGIRNLILYNYPSFSGAFSALFAHRFHSRLCLPFLVLPYSSAVPLRAEDLYIEGLQRCYLLDFAGPRGFAAQISRQSMCEVIAFEHRKSAISRIRSPDDDGQPSVRICVDHEKSSSRAAYNYFADKLAEECKLSEDHVAKLLNAEDEARVETILSYIEDSDLLRWSLPDVRAFNIGFSEWRQRINCITNPYMFEELLELTAADLIAKGNSHISSDRDAATKLLDTVFQVRLGRGFYGECLGVRADGNSKLSELLGKELSVRSAAVGLRPIGAVVYMHRNNLKMCLRSTDASTDTSEVAKAYGGGGSPSSSSFMIRMDEYNQWLSANSS</sequence>
<dbReference type="AlphaFoldDB" id="A0AAV2FLW2"/>
<name>A0AAV2FLW2_9ROSI</name>
<accession>A0AAV2FLW2</accession>
<dbReference type="EMBL" id="OZ034820">
    <property type="protein sequence ID" value="CAL1399319.1"/>
    <property type="molecule type" value="Genomic_DNA"/>
</dbReference>
<dbReference type="PANTHER" id="PTHR46922">
    <property type="entry name" value="DHHA1 DOMAIN PROTEIN"/>
    <property type="match status" value="1"/>
</dbReference>
<protein>
    <submittedName>
        <fullName evidence="1">Uncharacterized protein</fullName>
    </submittedName>
</protein>
<proteinExistence type="predicted"/>
<keyword evidence="2" id="KW-1185">Reference proteome</keyword>
<gene>
    <name evidence="1" type="ORF">LTRI10_LOCUS39510</name>
</gene>
<organism evidence="1 2">
    <name type="scientific">Linum trigynum</name>
    <dbReference type="NCBI Taxonomy" id="586398"/>
    <lineage>
        <taxon>Eukaryota</taxon>
        <taxon>Viridiplantae</taxon>
        <taxon>Streptophyta</taxon>
        <taxon>Embryophyta</taxon>
        <taxon>Tracheophyta</taxon>
        <taxon>Spermatophyta</taxon>
        <taxon>Magnoliopsida</taxon>
        <taxon>eudicotyledons</taxon>
        <taxon>Gunneridae</taxon>
        <taxon>Pentapetalae</taxon>
        <taxon>rosids</taxon>
        <taxon>fabids</taxon>
        <taxon>Malpighiales</taxon>
        <taxon>Linaceae</taxon>
        <taxon>Linum</taxon>
    </lineage>
</organism>
<reference evidence="1 2" key="1">
    <citation type="submission" date="2024-04" db="EMBL/GenBank/DDBJ databases">
        <authorList>
            <person name="Fracassetti M."/>
        </authorList>
    </citation>
    <scope>NUCLEOTIDE SEQUENCE [LARGE SCALE GENOMIC DNA]</scope>
</reference>
<evidence type="ECO:0000313" key="2">
    <source>
        <dbReference type="Proteomes" id="UP001497516"/>
    </source>
</evidence>